<dbReference type="GO" id="GO:0016787">
    <property type="term" value="F:hydrolase activity"/>
    <property type="evidence" value="ECO:0007669"/>
    <property type="project" value="UniProtKB-KW"/>
</dbReference>
<protein>
    <submittedName>
        <fullName evidence="1">Cyclase family protein</fullName>
        <ecNumber evidence="1">3.5.-.-</ecNumber>
    </submittedName>
</protein>
<dbReference type="InterPro" id="IPR007325">
    <property type="entry name" value="KFase/CYL"/>
</dbReference>
<dbReference type="SUPFAM" id="SSF102198">
    <property type="entry name" value="Putative cyclase"/>
    <property type="match status" value="1"/>
</dbReference>
<sequence>MIHDLSHVVHDGMPVYPGDPEVRIGAGLTIASDGVEVARISMGTHTGTHVDAPSHTVAGGRTMASVSLDELVGEAIVLRVRAGDGETYGWSDLDPGGALPDILPPIVLISTGWDALFADDRRRLRHPALDPAAAQMLVDRGVHVLAVDTLSPDPTGGAAFPVHDIVLGADHLIVENLRGAAALPDRVRVGFFPLKVSGDGAPVRAVAFT</sequence>
<dbReference type="InterPro" id="IPR037175">
    <property type="entry name" value="KFase_sf"/>
</dbReference>
<name>A0ABZ0VCW5_9MICO</name>
<dbReference type="PANTHER" id="PTHR31118">
    <property type="entry name" value="CYCLASE-LIKE PROTEIN 2"/>
    <property type="match status" value="1"/>
</dbReference>
<dbReference type="Proteomes" id="UP001324533">
    <property type="component" value="Chromosome"/>
</dbReference>
<dbReference type="PANTHER" id="PTHR31118:SF32">
    <property type="entry name" value="KYNURENINE FORMAMIDASE"/>
    <property type="match status" value="1"/>
</dbReference>
<organism evidence="1 2">
    <name type="scientific">Microbacterium invictum</name>
    <dbReference type="NCBI Taxonomy" id="515415"/>
    <lineage>
        <taxon>Bacteria</taxon>
        <taxon>Bacillati</taxon>
        <taxon>Actinomycetota</taxon>
        <taxon>Actinomycetes</taxon>
        <taxon>Micrococcales</taxon>
        <taxon>Microbacteriaceae</taxon>
        <taxon>Microbacterium</taxon>
    </lineage>
</organism>
<proteinExistence type="predicted"/>
<keyword evidence="2" id="KW-1185">Reference proteome</keyword>
<dbReference type="Pfam" id="PF04199">
    <property type="entry name" value="Cyclase"/>
    <property type="match status" value="1"/>
</dbReference>
<evidence type="ECO:0000313" key="2">
    <source>
        <dbReference type="Proteomes" id="UP001324533"/>
    </source>
</evidence>
<evidence type="ECO:0000313" key="1">
    <source>
        <dbReference type="EMBL" id="WQB71453.1"/>
    </source>
</evidence>
<dbReference type="RefSeq" id="WP_322411570.1">
    <property type="nucleotide sequence ID" value="NZ_CP139779.1"/>
</dbReference>
<gene>
    <name evidence="1" type="ORF">T9R20_05685</name>
</gene>
<dbReference type="EC" id="3.5.-.-" evidence="1"/>
<reference evidence="1 2" key="1">
    <citation type="submission" date="2023-06" db="EMBL/GenBank/DDBJ databases">
        <title>Rock-solubilizing bacteria, Microbacterium invictum, promotes re-establishment of vegetation in rocky wasteland by accelerating rock bio-weathering and reshaping soil bacterial community.</title>
        <authorList>
            <person name="Liu C."/>
        </authorList>
    </citation>
    <scope>NUCLEOTIDE SEQUENCE [LARGE SCALE GENOMIC DNA]</scope>
    <source>
        <strain evidence="1 2">X-18</strain>
    </source>
</reference>
<dbReference type="EMBL" id="CP139779">
    <property type="protein sequence ID" value="WQB71453.1"/>
    <property type="molecule type" value="Genomic_DNA"/>
</dbReference>
<accession>A0ABZ0VCW5</accession>
<keyword evidence="1" id="KW-0378">Hydrolase</keyword>
<dbReference type="Gene3D" id="3.50.30.50">
    <property type="entry name" value="Putative cyclase"/>
    <property type="match status" value="1"/>
</dbReference>